<dbReference type="Proteomes" id="UP001204953">
    <property type="component" value="Unassembled WGS sequence"/>
</dbReference>
<sequence>MKLPYFMRNLRIMRLLFQPIFLISLALHGIVLMLPAPFDLEKPKPPKKEETVKITKLPATANSSAQVSPESSPKPTPESSLPERQSAFPQMPLARPVFEINDSPDTPRNQEVVNSHNSQTKKQKKFKQQNQSNKLRDSQDNSGESRDSQDNPGKSRDSQNTSDKSRDSQDNPDKSRDSQNNPGKSRDTNEGNNTPPQPVNFFEQFPRYPGAEKGSGGVLRSQFDKAAYIFNTANNLRDVALYFERELKKNPNFKGTKLLTTNESNFKLYEVSNATGTETKYLHLIVKDGKTAIYLESENYTMAKLIDAPTEDREYQTFISHLFAVIDLFKGKYNLKDFQPDTDLETLEEKGKFTDNNFYLKGARKTTSDSLVSNDQLLDTFNQYLTNNKLEPLLNDGNYGGGTVYKIKSGKYESYIVFVPTKDKKIVIIWSKDKPN</sequence>
<protein>
    <submittedName>
        <fullName evidence="2">MSCRAMM family adhesin SdrC</fullName>
    </submittedName>
</protein>
<evidence type="ECO:0000256" key="1">
    <source>
        <dbReference type="SAM" id="MobiDB-lite"/>
    </source>
</evidence>
<feature type="compositionally biased region" description="Basic and acidic residues" evidence="1">
    <location>
        <begin position="39"/>
        <end position="53"/>
    </location>
</feature>
<proteinExistence type="predicted"/>
<evidence type="ECO:0000313" key="2">
    <source>
        <dbReference type="EMBL" id="MCP2732560.1"/>
    </source>
</evidence>
<feature type="compositionally biased region" description="Basic and acidic residues" evidence="1">
    <location>
        <begin position="134"/>
        <end position="177"/>
    </location>
</feature>
<name>A0AAE3GXT3_9CYAN</name>
<organism evidence="2 3">
    <name type="scientific">Limnofasciculus baicalensis BBK-W-15</name>
    <dbReference type="NCBI Taxonomy" id="2699891"/>
    <lineage>
        <taxon>Bacteria</taxon>
        <taxon>Bacillati</taxon>
        <taxon>Cyanobacteriota</taxon>
        <taxon>Cyanophyceae</taxon>
        <taxon>Coleofasciculales</taxon>
        <taxon>Coleofasciculaceae</taxon>
        <taxon>Limnofasciculus</taxon>
        <taxon>Limnofasciculus baicalensis</taxon>
    </lineage>
</organism>
<feature type="region of interest" description="Disordered" evidence="1">
    <location>
        <begin position="38"/>
        <end position="207"/>
    </location>
</feature>
<dbReference type="RefSeq" id="WP_254015267.1">
    <property type="nucleotide sequence ID" value="NZ_JAMZMM010000659.1"/>
</dbReference>
<keyword evidence="3" id="KW-1185">Reference proteome</keyword>
<feature type="compositionally biased region" description="Low complexity" evidence="1">
    <location>
        <begin position="68"/>
        <end position="83"/>
    </location>
</feature>
<comment type="caution">
    <text evidence="2">The sequence shown here is derived from an EMBL/GenBank/DDBJ whole genome shotgun (WGS) entry which is preliminary data.</text>
</comment>
<accession>A0AAE3GXT3</accession>
<gene>
    <name evidence="2" type="ORF">NJ959_29450</name>
</gene>
<feature type="compositionally biased region" description="Polar residues" evidence="1">
    <location>
        <begin position="103"/>
        <end position="116"/>
    </location>
</feature>
<reference evidence="2" key="1">
    <citation type="submission" date="2022-06" db="EMBL/GenBank/DDBJ databases">
        <title>New cyanobacteria of genus Symplocastrum in benthos of Lake Baikal.</title>
        <authorList>
            <person name="Sorokovikova E."/>
            <person name="Tikhonova I."/>
            <person name="Krasnopeev A."/>
            <person name="Evseev P."/>
            <person name="Gladkikh A."/>
            <person name="Belykh O."/>
        </authorList>
    </citation>
    <scope>NUCLEOTIDE SEQUENCE</scope>
    <source>
        <strain evidence="2">BBK-W-15</strain>
    </source>
</reference>
<evidence type="ECO:0000313" key="3">
    <source>
        <dbReference type="Proteomes" id="UP001204953"/>
    </source>
</evidence>
<dbReference type="AlphaFoldDB" id="A0AAE3GXT3"/>
<dbReference type="EMBL" id="JAMZMM010000659">
    <property type="protein sequence ID" value="MCP2732560.1"/>
    <property type="molecule type" value="Genomic_DNA"/>
</dbReference>